<accession>A0A7K9UZ52</accession>
<comment type="caution">
    <text evidence="8">The sequence shown here is derived from an EMBL/GenBank/DDBJ whole genome shotgun (WGS) entry which is preliminary data.</text>
</comment>
<reference evidence="8 9" key="1">
    <citation type="submission" date="2019-09" db="EMBL/GenBank/DDBJ databases">
        <title>Bird 10,000 Genomes (B10K) Project - Family phase.</title>
        <authorList>
            <person name="Zhang G."/>
        </authorList>
    </citation>
    <scope>NUCLEOTIDE SEQUENCE [LARGE SCALE GENOMIC DNA]</scope>
    <source>
        <strain evidence="8">B10K-DU-001-57</strain>
        <tissue evidence="8">Muscle</tissue>
    </source>
</reference>
<dbReference type="InterPro" id="IPR001584">
    <property type="entry name" value="Integrase_cat-core"/>
</dbReference>
<organism evidence="8 9">
    <name type="scientific">Anseranas semipalmata</name>
    <name type="common">Magpie goose</name>
    <name type="synonym">Anas semipalmata</name>
    <dbReference type="NCBI Taxonomy" id="8851"/>
    <lineage>
        <taxon>Eukaryota</taxon>
        <taxon>Metazoa</taxon>
        <taxon>Chordata</taxon>
        <taxon>Craniata</taxon>
        <taxon>Vertebrata</taxon>
        <taxon>Euteleostomi</taxon>
        <taxon>Archelosauria</taxon>
        <taxon>Archosauria</taxon>
        <taxon>Dinosauria</taxon>
        <taxon>Saurischia</taxon>
        <taxon>Theropoda</taxon>
        <taxon>Coelurosauria</taxon>
        <taxon>Aves</taxon>
        <taxon>Neognathae</taxon>
        <taxon>Galloanserae</taxon>
        <taxon>Anseriformes</taxon>
        <taxon>Anseranatidae</taxon>
        <taxon>Anseranas</taxon>
    </lineage>
</organism>
<keyword evidence="9" id="KW-1185">Reference proteome</keyword>
<dbReference type="EMBL" id="VXAA01002576">
    <property type="protein sequence ID" value="NXI65798.1"/>
    <property type="molecule type" value="Genomic_DNA"/>
</dbReference>
<dbReference type="PANTHER" id="PTHR41694:SF3">
    <property type="entry name" value="RNA-DIRECTED DNA POLYMERASE-RELATED"/>
    <property type="match status" value="1"/>
</dbReference>
<dbReference type="InterPro" id="IPR012337">
    <property type="entry name" value="RNaseH-like_sf"/>
</dbReference>
<dbReference type="Gene3D" id="3.30.420.10">
    <property type="entry name" value="Ribonuclease H-like superfamily/Ribonuclease H"/>
    <property type="match status" value="1"/>
</dbReference>
<gene>
    <name evidence="8" type="primary">Ervk8</name>
    <name evidence="8" type="ORF">ANSSEM_R16028</name>
</gene>
<name>A0A7K9UZ52_ANSSE</name>
<dbReference type="Proteomes" id="UP000567872">
    <property type="component" value="Unassembled WGS sequence"/>
</dbReference>
<dbReference type="GO" id="GO:0004519">
    <property type="term" value="F:endonuclease activity"/>
    <property type="evidence" value="ECO:0007669"/>
    <property type="project" value="UniProtKB-KW"/>
</dbReference>
<dbReference type="GO" id="GO:0016787">
    <property type="term" value="F:hydrolase activity"/>
    <property type="evidence" value="ECO:0007669"/>
    <property type="project" value="UniProtKB-KW"/>
</dbReference>
<evidence type="ECO:0000256" key="1">
    <source>
        <dbReference type="ARBA" id="ARBA00022679"/>
    </source>
</evidence>
<sequence length="95" mass="10370">LIKHTTGIPHSPTGQAIVERAHSTLKNMLAKQKRGSAGCSLHERLQKALYVLNFLNPCVNDKPPIKIHFAPGSSHIVGKAQVQVKNLETSVWEGP</sequence>
<evidence type="ECO:0000259" key="7">
    <source>
        <dbReference type="PROSITE" id="PS50994"/>
    </source>
</evidence>
<evidence type="ECO:0000256" key="2">
    <source>
        <dbReference type="ARBA" id="ARBA00022695"/>
    </source>
</evidence>
<feature type="domain" description="Integrase catalytic" evidence="7">
    <location>
        <begin position="1"/>
        <end position="72"/>
    </location>
</feature>
<dbReference type="AlphaFoldDB" id="A0A7K9UZ52"/>
<feature type="non-terminal residue" evidence="8">
    <location>
        <position position="1"/>
    </location>
</feature>
<keyword evidence="3" id="KW-0540">Nuclease</keyword>
<proteinExistence type="predicted"/>
<dbReference type="GO" id="GO:0015074">
    <property type="term" value="P:DNA integration"/>
    <property type="evidence" value="ECO:0007669"/>
    <property type="project" value="InterPro"/>
</dbReference>
<keyword evidence="2" id="KW-0548">Nucleotidyltransferase</keyword>
<dbReference type="OrthoDB" id="9308938at2759"/>
<protein>
    <submittedName>
        <fullName evidence="8">POK8 protein</fullName>
    </submittedName>
</protein>
<keyword evidence="6" id="KW-0695">RNA-directed DNA polymerase</keyword>
<dbReference type="PROSITE" id="PS50994">
    <property type="entry name" value="INTEGRASE"/>
    <property type="match status" value="1"/>
</dbReference>
<keyword evidence="1" id="KW-0808">Transferase</keyword>
<evidence type="ECO:0000256" key="4">
    <source>
        <dbReference type="ARBA" id="ARBA00022759"/>
    </source>
</evidence>
<evidence type="ECO:0000256" key="3">
    <source>
        <dbReference type="ARBA" id="ARBA00022722"/>
    </source>
</evidence>
<evidence type="ECO:0000313" key="9">
    <source>
        <dbReference type="Proteomes" id="UP000567872"/>
    </source>
</evidence>
<evidence type="ECO:0000313" key="8">
    <source>
        <dbReference type="EMBL" id="NXI65798.1"/>
    </source>
</evidence>
<dbReference type="GO" id="GO:0003964">
    <property type="term" value="F:RNA-directed DNA polymerase activity"/>
    <property type="evidence" value="ECO:0007669"/>
    <property type="project" value="UniProtKB-KW"/>
</dbReference>
<evidence type="ECO:0000256" key="5">
    <source>
        <dbReference type="ARBA" id="ARBA00022801"/>
    </source>
</evidence>
<dbReference type="PANTHER" id="PTHR41694">
    <property type="entry name" value="ENDOGENOUS RETROVIRUS GROUP K MEMBER POL PROTEIN"/>
    <property type="match status" value="1"/>
</dbReference>
<feature type="non-terminal residue" evidence="8">
    <location>
        <position position="95"/>
    </location>
</feature>
<dbReference type="InterPro" id="IPR036397">
    <property type="entry name" value="RNaseH_sf"/>
</dbReference>
<keyword evidence="4" id="KW-0255">Endonuclease</keyword>
<dbReference type="SUPFAM" id="SSF53098">
    <property type="entry name" value="Ribonuclease H-like"/>
    <property type="match status" value="1"/>
</dbReference>
<keyword evidence="5" id="KW-0378">Hydrolase</keyword>
<dbReference type="GO" id="GO:0035613">
    <property type="term" value="F:RNA stem-loop binding"/>
    <property type="evidence" value="ECO:0007669"/>
    <property type="project" value="TreeGrafter"/>
</dbReference>
<evidence type="ECO:0000256" key="6">
    <source>
        <dbReference type="ARBA" id="ARBA00022918"/>
    </source>
</evidence>